<organism evidence="2 3">
    <name type="scientific">Ornithinimicrobium tianjinense</name>
    <dbReference type="NCBI Taxonomy" id="1195761"/>
    <lineage>
        <taxon>Bacteria</taxon>
        <taxon>Bacillati</taxon>
        <taxon>Actinomycetota</taxon>
        <taxon>Actinomycetes</taxon>
        <taxon>Micrococcales</taxon>
        <taxon>Ornithinimicrobiaceae</taxon>
        <taxon>Ornithinimicrobium</taxon>
    </lineage>
</organism>
<dbReference type="PANTHER" id="PTHR40265:SF1">
    <property type="entry name" value="GLYOXALASE-LIKE DOMAIN-CONTAINING PROTEIN"/>
    <property type="match status" value="1"/>
</dbReference>
<accession>A0A917F4I0</accession>
<dbReference type="SUPFAM" id="SSF54593">
    <property type="entry name" value="Glyoxalase/Bleomycin resistance protein/Dihydroxybiphenyl dioxygenase"/>
    <property type="match status" value="1"/>
</dbReference>
<dbReference type="Proteomes" id="UP000605670">
    <property type="component" value="Unassembled WGS sequence"/>
</dbReference>
<dbReference type="InterPro" id="IPR029068">
    <property type="entry name" value="Glyas_Bleomycin-R_OHBP_Dase"/>
</dbReference>
<evidence type="ECO:0000313" key="3">
    <source>
        <dbReference type="Proteomes" id="UP000605670"/>
    </source>
</evidence>
<evidence type="ECO:0000259" key="1">
    <source>
        <dbReference type="Pfam" id="PF13468"/>
    </source>
</evidence>
<reference evidence="2" key="1">
    <citation type="journal article" date="2014" name="Int. J. Syst. Evol. Microbiol.">
        <title>Complete genome sequence of Corynebacterium casei LMG S-19264T (=DSM 44701T), isolated from a smear-ripened cheese.</title>
        <authorList>
            <consortium name="US DOE Joint Genome Institute (JGI-PGF)"/>
            <person name="Walter F."/>
            <person name="Albersmeier A."/>
            <person name="Kalinowski J."/>
            <person name="Ruckert C."/>
        </authorList>
    </citation>
    <scope>NUCLEOTIDE SEQUENCE</scope>
    <source>
        <strain evidence="2">CGMCC 1.12160</strain>
    </source>
</reference>
<sequence length="238" mass="24578">MGDAVGMAASLDHVVLVTPDLEAGTAALAALTGVQPVAGGAHPGLGSRNALVGLRWRGQRRCYLELLAPDPAQPDVPEDAMMLDLGRALAGVPAASTGTEADEASARRALLGHTWAVRPDDLDAALASAAEVGLDVGTPVAARRMTPSGVQLSWRLAVPRPLGLGGVQPFLIDWGGGAHPSDAGLPVVDLIELELEHPEPRRAGEVLRALGVEVPVRPGPAPRLRVVLDTPRGRVRVG</sequence>
<reference evidence="2" key="2">
    <citation type="submission" date="2020-09" db="EMBL/GenBank/DDBJ databases">
        <authorList>
            <person name="Sun Q."/>
            <person name="Zhou Y."/>
        </authorList>
    </citation>
    <scope>NUCLEOTIDE SEQUENCE</scope>
    <source>
        <strain evidence="2">CGMCC 1.12160</strain>
    </source>
</reference>
<dbReference type="InterPro" id="IPR025870">
    <property type="entry name" value="Glyoxalase-like_dom"/>
</dbReference>
<dbReference type="AlphaFoldDB" id="A0A917F4I0"/>
<dbReference type="Pfam" id="PF13468">
    <property type="entry name" value="Glyoxalase_3"/>
    <property type="match status" value="1"/>
</dbReference>
<keyword evidence="3" id="KW-1185">Reference proteome</keyword>
<dbReference type="EMBL" id="BMEM01000001">
    <property type="protein sequence ID" value="GGF45532.1"/>
    <property type="molecule type" value="Genomic_DNA"/>
</dbReference>
<evidence type="ECO:0000313" key="2">
    <source>
        <dbReference type="EMBL" id="GGF45532.1"/>
    </source>
</evidence>
<dbReference type="PANTHER" id="PTHR40265">
    <property type="entry name" value="BLL2707 PROTEIN"/>
    <property type="match status" value="1"/>
</dbReference>
<name>A0A917F4I0_9MICO</name>
<proteinExistence type="predicted"/>
<comment type="caution">
    <text evidence="2">The sequence shown here is derived from an EMBL/GenBank/DDBJ whole genome shotgun (WGS) entry which is preliminary data.</text>
</comment>
<feature type="domain" description="Glyoxalase-like" evidence="1">
    <location>
        <begin position="11"/>
        <end position="210"/>
    </location>
</feature>
<protein>
    <recommendedName>
        <fullName evidence="1">Glyoxalase-like domain-containing protein</fullName>
    </recommendedName>
</protein>
<gene>
    <name evidence="2" type="ORF">GCM10011366_11570</name>
</gene>
<dbReference type="Gene3D" id="3.10.180.10">
    <property type="entry name" value="2,3-Dihydroxybiphenyl 1,2-Dioxygenase, domain 1"/>
    <property type="match status" value="1"/>
</dbReference>